<dbReference type="PANTHER" id="PTHR10629">
    <property type="entry name" value="CYTOSINE-SPECIFIC METHYLTRANSFERASE"/>
    <property type="match status" value="1"/>
</dbReference>
<comment type="similarity">
    <text evidence="6 7">Belongs to the class I-like SAM-binding methyltransferase superfamily. C5-methyltransferase family.</text>
</comment>
<evidence type="ECO:0000256" key="4">
    <source>
        <dbReference type="ARBA" id="ARBA00022691"/>
    </source>
</evidence>
<dbReference type="Proteomes" id="UP000198855">
    <property type="component" value="Unassembled WGS sequence"/>
</dbReference>
<protein>
    <recommendedName>
        <fullName evidence="1">DNA (cytosine-5-)-methyltransferase</fullName>
        <ecNumber evidence="1">2.1.1.37</ecNumber>
    </recommendedName>
</protein>
<evidence type="ECO:0000256" key="1">
    <source>
        <dbReference type="ARBA" id="ARBA00011975"/>
    </source>
</evidence>
<dbReference type="SUPFAM" id="SSF53335">
    <property type="entry name" value="S-adenosyl-L-methionine-dependent methyltransferases"/>
    <property type="match status" value="1"/>
</dbReference>
<dbReference type="EC" id="2.1.1.37" evidence="1"/>
<evidence type="ECO:0000313" key="8">
    <source>
        <dbReference type="EMBL" id="SFE86770.1"/>
    </source>
</evidence>
<organism evidence="8 9">
    <name type="scientific">Paenibacillus catalpae</name>
    <dbReference type="NCBI Taxonomy" id="1045775"/>
    <lineage>
        <taxon>Bacteria</taxon>
        <taxon>Bacillati</taxon>
        <taxon>Bacillota</taxon>
        <taxon>Bacilli</taxon>
        <taxon>Bacillales</taxon>
        <taxon>Paenibacillaceae</taxon>
        <taxon>Paenibacillus</taxon>
    </lineage>
</organism>
<dbReference type="GO" id="GO:0044027">
    <property type="term" value="P:negative regulation of gene expression via chromosomal CpG island methylation"/>
    <property type="evidence" value="ECO:0007669"/>
    <property type="project" value="TreeGrafter"/>
</dbReference>
<dbReference type="AlphaFoldDB" id="A0A1I2E3I2"/>
<name>A0A1I2E3I2_9BACL</name>
<keyword evidence="2 6" id="KW-0489">Methyltransferase</keyword>
<keyword evidence="4 6" id="KW-0949">S-adenosyl-L-methionine</keyword>
<sequence length="471" mass="53222">MKNVDTLQTYSKKSSIRSSSLPQVIDLFSGCGGLAYGFQSAGFSIGNGIDLSPSAVKTASYNLHWKINGDGQHIAGDITKFNGNDFIADSPNGYIVIGGPPCQAYSQIGRGKLRSLGKGRDHLSDSRGMLYMDFLRVALEVDARAIVMENVPEAVNYGEQNIPEEVCERLDKEGYHARWSILNSADYGVPQTRERLFVIAIKKSEGVIPRFPAQTHYSADCRANSYKLRLAKLREYPHYIVPEESSKQLPPWISVQEALSDLPRLFPTADSRYRLYELNILLKYASPPSNDYQQKMRHWGGEPLEYVSGHGYRKTLRDYRIFEKMNPEDNYIQAIEIAEAFLEQACAAENVTEDTNPERYIELKKKYVPPYDTDKFKDKWKRLSLDKPSHTLVAHLSVDTYSHIHPWEPRGISVREAARLQSFPDDFIFQCTMGDAFKQIGNAVPPLLSNAIANELKNLLAKKDQLAEVNV</sequence>
<dbReference type="PANTHER" id="PTHR10629:SF52">
    <property type="entry name" value="DNA (CYTOSINE-5)-METHYLTRANSFERASE 1"/>
    <property type="match status" value="1"/>
</dbReference>
<dbReference type="Gene3D" id="3.90.120.10">
    <property type="entry name" value="DNA Methylase, subunit A, domain 2"/>
    <property type="match status" value="1"/>
</dbReference>
<dbReference type="GO" id="GO:0003886">
    <property type="term" value="F:DNA (cytosine-5-)-methyltransferase activity"/>
    <property type="evidence" value="ECO:0007669"/>
    <property type="project" value="UniProtKB-EC"/>
</dbReference>
<dbReference type="InterPro" id="IPR001525">
    <property type="entry name" value="C5_MeTfrase"/>
</dbReference>
<proteinExistence type="inferred from homology"/>
<evidence type="ECO:0000256" key="2">
    <source>
        <dbReference type="ARBA" id="ARBA00022603"/>
    </source>
</evidence>
<evidence type="ECO:0000256" key="5">
    <source>
        <dbReference type="ARBA" id="ARBA00022747"/>
    </source>
</evidence>
<dbReference type="PRINTS" id="PR00105">
    <property type="entry name" value="C5METTRFRASE"/>
</dbReference>
<dbReference type="Gene3D" id="3.40.50.150">
    <property type="entry name" value="Vaccinia Virus protein VP39"/>
    <property type="match status" value="1"/>
</dbReference>
<reference evidence="9" key="1">
    <citation type="submission" date="2016-10" db="EMBL/GenBank/DDBJ databases">
        <authorList>
            <person name="Varghese N."/>
            <person name="Submissions S."/>
        </authorList>
    </citation>
    <scope>NUCLEOTIDE SEQUENCE [LARGE SCALE GENOMIC DNA]</scope>
    <source>
        <strain evidence="9">CGMCC 1.10784</strain>
    </source>
</reference>
<dbReference type="PROSITE" id="PS51679">
    <property type="entry name" value="SAM_MT_C5"/>
    <property type="match status" value="1"/>
</dbReference>
<accession>A0A1I2E3I2</accession>
<dbReference type="NCBIfam" id="TIGR00675">
    <property type="entry name" value="dcm"/>
    <property type="match status" value="1"/>
</dbReference>
<dbReference type="GO" id="GO:0032259">
    <property type="term" value="P:methylation"/>
    <property type="evidence" value="ECO:0007669"/>
    <property type="project" value="UniProtKB-KW"/>
</dbReference>
<dbReference type="InterPro" id="IPR029063">
    <property type="entry name" value="SAM-dependent_MTases_sf"/>
</dbReference>
<dbReference type="GO" id="GO:0003677">
    <property type="term" value="F:DNA binding"/>
    <property type="evidence" value="ECO:0007669"/>
    <property type="project" value="TreeGrafter"/>
</dbReference>
<dbReference type="EMBL" id="FOMT01000004">
    <property type="protein sequence ID" value="SFE86770.1"/>
    <property type="molecule type" value="Genomic_DNA"/>
</dbReference>
<dbReference type="PROSITE" id="PS00095">
    <property type="entry name" value="C5_MTASE_2"/>
    <property type="match status" value="1"/>
</dbReference>
<dbReference type="GO" id="GO:0009307">
    <property type="term" value="P:DNA restriction-modification system"/>
    <property type="evidence" value="ECO:0007669"/>
    <property type="project" value="UniProtKB-KW"/>
</dbReference>
<keyword evidence="9" id="KW-1185">Reference proteome</keyword>
<dbReference type="InterPro" id="IPR031303">
    <property type="entry name" value="C5_meth_CS"/>
</dbReference>
<feature type="active site" evidence="6">
    <location>
        <position position="102"/>
    </location>
</feature>
<evidence type="ECO:0000313" key="9">
    <source>
        <dbReference type="Proteomes" id="UP000198855"/>
    </source>
</evidence>
<dbReference type="InterPro" id="IPR050390">
    <property type="entry name" value="C5-Methyltransferase"/>
</dbReference>
<evidence type="ECO:0000256" key="3">
    <source>
        <dbReference type="ARBA" id="ARBA00022679"/>
    </source>
</evidence>
<dbReference type="STRING" id="1045775.SAMN05216378_4391"/>
<evidence type="ECO:0000256" key="6">
    <source>
        <dbReference type="PROSITE-ProRule" id="PRU01016"/>
    </source>
</evidence>
<keyword evidence="3 6" id="KW-0808">Transferase</keyword>
<gene>
    <name evidence="8" type="ORF">SAMN05216378_4391</name>
</gene>
<dbReference type="Pfam" id="PF00145">
    <property type="entry name" value="DNA_methylase"/>
    <property type="match status" value="1"/>
</dbReference>
<keyword evidence="5" id="KW-0680">Restriction system</keyword>
<evidence type="ECO:0000256" key="7">
    <source>
        <dbReference type="RuleBase" id="RU000416"/>
    </source>
</evidence>